<dbReference type="Gene3D" id="3.20.20.70">
    <property type="entry name" value="Aldolase class I"/>
    <property type="match status" value="1"/>
</dbReference>
<organism evidence="5 6">
    <name type="scientific">Tetrahymena thermophila (strain SB210)</name>
    <dbReference type="NCBI Taxonomy" id="312017"/>
    <lineage>
        <taxon>Eukaryota</taxon>
        <taxon>Sar</taxon>
        <taxon>Alveolata</taxon>
        <taxon>Ciliophora</taxon>
        <taxon>Intramacronucleata</taxon>
        <taxon>Oligohymenophorea</taxon>
        <taxon>Hymenostomatida</taxon>
        <taxon>Tetrahymenina</taxon>
        <taxon>Tetrahymenidae</taxon>
        <taxon>Tetrahymena</taxon>
    </lineage>
</organism>
<dbReference type="Pfam" id="PF00724">
    <property type="entry name" value="Oxidored_FMN"/>
    <property type="match status" value="1"/>
</dbReference>
<feature type="domain" description="NADH:flavin oxidoreductase/NADH oxidase N-terminal" evidence="4">
    <location>
        <begin position="6"/>
        <end position="347"/>
    </location>
</feature>
<dbReference type="GO" id="GO:0010181">
    <property type="term" value="F:FMN binding"/>
    <property type="evidence" value="ECO:0007669"/>
    <property type="project" value="InterPro"/>
</dbReference>
<evidence type="ECO:0000256" key="2">
    <source>
        <dbReference type="ARBA" id="ARBA00005979"/>
    </source>
</evidence>
<evidence type="ECO:0000259" key="4">
    <source>
        <dbReference type="Pfam" id="PF00724"/>
    </source>
</evidence>
<gene>
    <name evidence="5" type="ORF">TTHERM_00694470</name>
</gene>
<dbReference type="InterPro" id="IPR001155">
    <property type="entry name" value="OxRdtase_FMN_N"/>
</dbReference>
<dbReference type="GeneID" id="7830140"/>
<accession>Q244X0</accession>
<dbReference type="InterPro" id="IPR045247">
    <property type="entry name" value="Oye-like"/>
</dbReference>
<dbReference type="RefSeq" id="XP_001023612.1">
    <property type="nucleotide sequence ID" value="XM_001023612.2"/>
</dbReference>
<evidence type="ECO:0000313" key="5">
    <source>
        <dbReference type="EMBL" id="EAS03367.1"/>
    </source>
</evidence>
<dbReference type="STRING" id="312017.Q244X0"/>
<dbReference type="HOGENOM" id="CLU_012153_0_0_1"/>
<evidence type="ECO:0000256" key="1">
    <source>
        <dbReference type="ARBA" id="ARBA00001917"/>
    </source>
</evidence>
<keyword evidence="6" id="KW-1185">Reference proteome</keyword>
<evidence type="ECO:0000256" key="3">
    <source>
        <dbReference type="ARBA" id="ARBA00023002"/>
    </source>
</evidence>
<dbReference type="InParanoid" id="Q244X0"/>
<dbReference type="PANTHER" id="PTHR22893">
    <property type="entry name" value="NADH OXIDOREDUCTASE-RELATED"/>
    <property type="match status" value="1"/>
</dbReference>
<dbReference type="KEGG" id="tet:TTHERM_00694470"/>
<proteinExistence type="inferred from homology"/>
<protein>
    <submittedName>
        <fullName evidence="5">FAD/FMN-binding family oxidoreductase</fullName>
    </submittedName>
</protein>
<reference evidence="6" key="1">
    <citation type="journal article" date="2006" name="PLoS Biol.">
        <title>Macronuclear genome sequence of the ciliate Tetrahymena thermophila, a model eukaryote.</title>
        <authorList>
            <person name="Eisen J.A."/>
            <person name="Coyne R.S."/>
            <person name="Wu M."/>
            <person name="Wu D."/>
            <person name="Thiagarajan M."/>
            <person name="Wortman J.R."/>
            <person name="Badger J.H."/>
            <person name="Ren Q."/>
            <person name="Amedeo P."/>
            <person name="Jones K.M."/>
            <person name="Tallon L.J."/>
            <person name="Delcher A.L."/>
            <person name="Salzberg S.L."/>
            <person name="Silva J.C."/>
            <person name="Haas B.J."/>
            <person name="Majoros W.H."/>
            <person name="Farzad M."/>
            <person name="Carlton J.M."/>
            <person name="Smith R.K. Jr."/>
            <person name="Garg J."/>
            <person name="Pearlman R.E."/>
            <person name="Karrer K.M."/>
            <person name="Sun L."/>
            <person name="Manning G."/>
            <person name="Elde N.C."/>
            <person name="Turkewitz A.P."/>
            <person name="Asai D.J."/>
            <person name="Wilkes D.E."/>
            <person name="Wang Y."/>
            <person name="Cai H."/>
            <person name="Collins K."/>
            <person name="Stewart B.A."/>
            <person name="Lee S.R."/>
            <person name="Wilamowska K."/>
            <person name="Weinberg Z."/>
            <person name="Ruzzo W.L."/>
            <person name="Wloga D."/>
            <person name="Gaertig J."/>
            <person name="Frankel J."/>
            <person name="Tsao C.-C."/>
            <person name="Gorovsky M.A."/>
            <person name="Keeling P.J."/>
            <person name="Waller R.F."/>
            <person name="Patron N.J."/>
            <person name="Cherry J.M."/>
            <person name="Stover N.A."/>
            <person name="Krieger C.J."/>
            <person name="del Toro C."/>
            <person name="Ryder H.F."/>
            <person name="Williamson S.C."/>
            <person name="Barbeau R.A."/>
            <person name="Hamilton E.P."/>
            <person name="Orias E."/>
        </authorList>
    </citation>
    <scope>NUCLEOTIDE SEQUENCE [LARGE SCALE GENOMIC DNA]</scope>
    <source>
        <strain evidence="6">SB210</strain>
    </source>
</reference>
<keyword evidence="3" id="KW-0560">Oxidoreductase</keyword>
<dbReference type="CDD" id="cd02933">
    <property type="entry name" value="OYE_like_FMN"/>
    <property type="match status" value="1"/>
</dbReference>
<dbReference type="GO" id="GO:0016628">
    <property type="term" value="F:oxidoreductase activity, acting on the CH-CH group of donors, NAD or NADP as acceptor"/>
    <property type="evidence" value="ECO:0007669"/>
    <property type="project" value="UniProtKB-ARBA"/>
</dbReference>
<comment type="similarity">
    <text evidence="2">Belongs to the NADH:flavin oxidoreductase/NADH oxidase family.</text>
</comment>
<evidence type="ECO:0000313" key="6">
    <source>
        <dbReference type="Proteomes" id="UP000009168"/>
    </source>
</evidence>
<dbReference type="PANTHER" id="PTHR22893:SF91">
    <property type="entry name" value="NADPH DEHYDROGENASE 2-RELATED"/>
    <property type="match status" value="1"/>
</dbReference>
<comment type="cofactor">
    <cofactor evidence="1">
        <name>FMN</name>
        <dbReference type="ChEBI" id="CHEBI:58210"/>
    </cofactor>
</comment>
<dbReference type="eggNOG" id="KOG0134">
    <property type="taxonomic scope" value="Eukaryota"/>
</dbReference>
<name>Q244X0_TETTS</name>
<dbReference type="Proteomes" id="UP000009168">
    <property type="component" value="Unassembled WGS sequence"/>
</dbReference>
<dbReference type="OMA" id="APCTRMR"/>
<dbReference type="OrthoDB" id="72788at2759"/>
<dbReference type="AlphaFoldDB" id="Q244X0"/>
<dbReference type="GO" id="GO:0005829">
    <property type="term" value="C:cytosol"/>
    <property type="evidence" value="ECO:0007669"/>
    <property type="project" value="UniProtKB-ARBA"/>
</dbReference>
<dbReference type="InterPro" id="IPR013785">
    <property type="entry name" value="Aldolase_TIM"/>
</dbReference>
<dbReference type="FunFam" id="3.20.20.70:FF:000059">
    <property type="entry name" value="N-ethylmaleimide reductase, FMN-linked"/>
    <property type="match status" value="1"/>
</dbReference>
<dbReference type="SUPFAM" id="SSF51395">
    <property type="entry name" value="FMN-linked oxidoreductases"/>
    <property type="match status" value="1"/>
</dbReference>
<sequence>MDTSILFQETQLGALKLKNKFIVAPLTRMRADQPDMVPNDLMVEYYSQRASFGLILTECSQISPLSHCFPGSGGIFTEEQAQGWKKVVDAVHEKGSLIMLQIWHNGRAVNPSQIGGQQPIGPSPIAIDQNNFLANNEPYPVPHELTIEEIKEVVQQYKRGAELAKQAGFDGVELHGANGYLVDQFLRDGSNQRTDIYGGSVQNRSRFCLEVIDALAEVFGYDRVAVRFSPTGRYNGQYDSNPLALMEYLLGELSKRNLAFVELKRHGALEYFIKNNSEDKRIPPAQQIPDFFNQLRKFYQGNLVANDGIKIEEALTLTTSNTAQAISFGVLSISNPDLPIRVKNNWEINQTIDKNTWFFGGSKGYTDFPTYEQQINVSSS</sequence>
<dbReference type="EMBL" id="GG662488">
    <property type="protein sequence ID" value="EAS03367.1"/>
    <property type="molecule type" value="Genomic_DNA"/>
</dbReference>